<dbReference type="InterPro" id="IPR032675">
    <property type="entry name" value="LRR_dom_sf"/>
</dbReference>
<evidence type="ECO:0000256" key="3">
    <source>
        <dbReference type="ARBA" id="ARBA00004370"/>
    </source>
</evidence>
<organism evidence="12 13">
    <name type="scientific">Sphagnum jensenii</name>
    <dbReference type="NCBI Taxonomy" id="128206"/>
    <lineage>
        <taxon>Eukaryota</taxon>
        <taxon>Viridiplantae</taxon>
        <taxon>Streptophyta</taxon>
        <taxon>Embryophyta</taxon>
        <taxon>Bryophyta</taxon>
        <taxon>Sphagnophytina</taxon>
        <taxon>Sphagnopsida</taxon>
        <taxon>Sphagnales</taxon>
        <taxon>Sphagnaceae</taxon>
        <taxon>Sphagnum</taxon>
    </lineage>
</organism>
<keyword evidence="13" id="KW-1185">Reference proteome</keyword>
<dbReference type="Pfam" id="PF00931">
    <property type="entry name" value="NB-ARC"/>
    <property type="match status" value="1"/>
</dbReference>
<dbReference type="Gene3D" id="1.10.10.10">
    <property type="entry name" value="Winged helix-like DNA-binding domain superfamily/Winged helix DNA-binding domain"/>
    <property type="match status" value="1"/>
</dbReference>
<dbReference type="Pfam" id="PF23559">
    <property type="entry name" value="WHD_DRP"/>
    <property type="match status" value="1"/>
</dbReference>
<keyword evidence="8" id="KW-0496">Mitochondrion</keyword>
<evidence type="ECO:0000256" key="2">
    <source>
        <dbReference type="ARBA" id="ARBA00004240"/>
    </source>
</evidence>
<comment type="subcellular location">
    <subcellularLocation>
        <location evidence="2">Endoplasmic reticulum</location>
    </subcellularLocation>
    <subcellularLocation>
        <location evidence="3">Membrane</location>
    </subcellularLocation>
    <subcellularLocation>
        <location evidence="1">Mitochondrion</location>
    </subcellularLocation>
</comment>
<keyword evidence="4" id="KW-0433">Leucine-rich repeat</keyword>
<dbReference type="Gene3D" id="3.40.50.1820">
    <property type="entry name" value="alpha/beta hydrolase"/>
    <property type="match status" value="1"/>
</dbReference>
<feature type="domain" description="Disease resistance protein winged helix" evidence="11">
    <location>
        <begin position="602"/>
        <end position="678"/>
    </location>
</feature>
<accession>A0ABP0VZR2</accession>
<dbReference type="InterPro" id="IPR027417">
    <property type="entry name" value="P-loop_NTPase"/>
</dbReference>
<dbReference type="PRINTS" id="PR00364">
    <property type="entry name" value="DISEASERSIST"/>
</dbReference>
<reference evidence="12" key="1">
    <citation type="submission" date="2024-02" db="EMBL/GenBank/DDBJ databases">
        <authorList>
            <consortium name="ELIXIR-Norway"/>
            <consortium name="Elixir Norway"/>
        </authorList>
    </citation>
    <scope>NUCLEOTIDE SEQUENCE</scope>
</reference>
<dbReference type="InterPro" id="IPR003591">
    <property type="entry name" value="Leu-rich_rpt_typical-subtyp"/>
</dbReference>
<keyword evidence="5" id="KW-0677">Repeat</keyword>
<dbReference type="Gene3D" id="3.80.10.10">
    <property type="entry name" value="Ribonuclease Inhibitor"/>
    <property type="match status" value="1"/>
</dbReference>
<evidence type="ECO:0000313" key="12">
    <source>
        <dbReference type="EMBL" id="CAK9259969.1"/>
    </source>
</evidence>
<evidence type="ECO:0000259" key="10">
    <source>
        <dbReference type="Pfam" id="PF00931"/>
    </source>
</evidence>
<dbReference type="Proteomes" id="UP001497444">
    <property type="component" value="Chromosome 12"/>
</dbReference>
<evidence type="ECO:0000256" key="8">
    <source>
        <dbReference type="ARBA" id="ARBA00023128"/>
    </source>
</evidence>
<dbReference type="SUPFAM" id="SSF52058">
    <property type="entry name" value="L domain-like"/>
    <property type="match status" value="1"/>
</dbReference>
<evidence type="ECO:0000313" key="13">
    <source>
        <dbReference type="Proteomes" id="UP001497444"/>
    </source>
</evidence>
<keyword evidence="6" id="KW-0611">Plant defense</keyword>
<dbReference type="EMBL" id="OZ020107">
    <property type="protein sequence ID" value="CAK9259969.1"/>
    <property type="molecule type" value="Genomic_DNA"/>
</dbReference>
<protein>
    <recommendedName>
        <fullName evidence="14">NB-ARC domain-containing protein</fullName>
    </recommendedName>
</protein>
<evidence type="ECO:0000256" key="9">
    <source>
        <dbReference type="ARBA" id="ARBA00023136"/>
    </source>
</evidence>
<dbReference type="InterPro" id="IPR029058">
    <property type="entry name" value="AB_hydrolase_fold"/>
</dbReference>
<dbReference type="PANTHER" id="PTHR48182:SF2">
    <property type="entry name" value="PROTEIN SERAC1"/>
    <property type="match status" value="1"/>
</dbReference>
<dbReference type="SUPFAM" id="SSF53474">
    <property type="entry name" value="alpha/beta-Hydrolases"/>
    <property type="match status" value="1"/>
</dbReference>
<keyword evidence="7" id="KW-0256">Endoplasmic reticulum</keyword>
<dbReference type="InterPro" id="IPR002182">
    <property type="entry name" value="NB-ARC"/>
</dbReference>
<gene>
    <name evidence="12" type="ORF">CSSPJE1EN1_LOCUS5447</name>
</gene>
<dbReference type="InterPro" id="IPR042197">
    <property type="entry name" value="Apaf_helical"/>
</dbReference>
<keyword evidence="9" id="KW-0472">Membrane</keyword>
<feature type="domain" description="NB-ARC" evidence="10">
    <location>
        <begin position="357"/>
        <end position="510"/>
    </location>
</feature>
<dbReference type="SUPFAM" id="SSF52540">
    <property type="entry name" value="P-loop containing nucleoside triphosphate hydrolases"/>
    <property type="match status" value="1"/>
</dbReference>
<evidence type="ECO:0000256" key="4">
    <source>
        <dbReference type="ARBA" id="ARBA00022614"/>
    </source>
</evidence>
<evidence type="ECO:0008006" key="14">
    <source>
        <dbReference type="Google" id="ProtNLM"/>
    </source>
</evidence>
<sequence length="799" mass="91670">MLDAVRIFGLKLPNAELNLTLTVIGHRKTRGIRSVTMLSSDWPVHQLWPPPEVKKRTELDVVLFHGLQFTVNDISQAWSTTWTQRGRDDVCWPQEWLPFDLGEAVRIYSVSYNSHVTSPHNDVSEIAHNLLQIFTDRRYEWQHPIVLIGHSFGGLVLKSLVVKLKRVSTIRNPTNSLSKATVEHAEEFLRNVRGVAFYAVPHAGSKEFAEYVEMLLRGSNRHHPGIVDNIRPLQRDMEQLTVDFDRIVTENEINIYAFCECRPIDKVGILVDSTSARRSAEDRFYMVEDADHMEVCKPPSKEHPSYGLLLQFIIDCREVARECDQALQEVHDLPHPTFGLEGYLERVEAFVTSEGRNSAPHYVGIWGMGGVGKTLLLQTLYGRPKVKGHFQGGLFIWLTVGQTPDMMALYQNLSAKLGFRPGKTANLEDYKLELYNQFRHRRVFLVLDDVWQDKTFDSLNLAKGKGSVTLLSSRNQSLLERASPQIFMEQLTPLSKEDSWSLFRVHAFGAPSNIPDELNALAQTMAEECKGLPLALKVIGRAMIGKFSPELQWEPVLKQLRQSRMPERPVEEQLYMCLKLGYDALSEDDGRLKECFLSFAAFHENHNFSFPNILWLWIGEGWVPGNSEDDPSPDAFSLLKKLTERSLIESIELSDDLLFTDEEKFYTFKIHDVMRDMAFYILKKDSGAKLYNLYRTGQKLKQIPKEFLTMEVLSKVRRLSLYKNQLKELPENMYAPELISLLLGENIMQFAPQLSNFPKLRILDLYGADLDNLPEQLVGLSPFWNDRPHIIATIRHNKL</sequence>
<evidence type="ECO:0000256" key="1">
    <source>
        <dbReference type="ARBA" id="ARBA00004173"/>
    </source>
</evidence>
<evidence type="ECO:0000256" key="7">
    <source>
        <dbReference type="ARBA" id="ARBA00022824"/>
    </source>
</evidence>
<dbReference type="PANTHER" id="PTHR48182">
    <property type="entry name" value="PROTEIN SERAC1"/>
    <property type="match status" value="1"/>
</dbReference>
<dbReference type="Gene3D" id="1.10.8.430">
    <property type="entry name" value="Helical domain of apoptotic protease-activating factors"/>
    <property type="match status" value="1"/>
</dbReference>
<dbReference type="Gene3D" id="3.40.50.300">
    <property type="entry name" value="P-loop containing nucleotide triphosphate hydrolases"/>
    <property type="match status" value="1"/>
</dbReference>
<evidence type="ECO:0000256" key="5">
    <source>
        <dbReference type="ARBA" id="ARBA00022737"/>
    </source>
</evidence>
<proteinExistence type="predicted"/>
<dbReference type="InterPro" id="IPR052374">
    <property type="entry name" value="SERAC1"/>
</dbReference>
<name>A0ABP0VZR2_9BRYO</name>
<evidence type="ECO:0000259" key="11">
    <source>
        <dbReference type="Pfam" id="PF23559"/>
    </source>
</evidence>
<dbReference type="SMART" id="SM00369">
    <property type="entry name" value="LRR_TYP"/>
    <property type="match status" value="2"/>
</dbReference>
<dbReference type="InterPro" id="IPR036388">
    <property type="entry name" value="WH-like_DNA-bd_sf"/>
</dbReference>
<dbReference type="InterPro" id="IPR058922">
    <property type="entry name" value="WHD_DRP"/>
</dbReference>
<evidence type="ECO:0000256" key="6">
    <source>
        <dbReference type="ARBA" id="ARBA00022821"/>
    </source>
</evidence>